<feature type="transmembrane region" description="Helical" evidence="1">
    <location>
        <begin position="294"/>
        <end position="317"/>
    </location>
</feature>
<feature type="transmembrane region" description="Helical" evidence="1">
    <location>
        <begin position="70"/>
        <end position="93"/>
    </location>
</feature>
<keyword evidence="1" id="KW-0472">Membrane</keyword>
<dbReference type="Proteomes" id="UP000295210">
    <property type="component" value="Unassembled WGS sequence"/>
</dbReference>
<feature type="transmembrane region" description="Helical" evidence="1">
    <location>
        <begin position="100"/>
        <end position="120"/>
    </location>
</feature>
<evidence type="ECO:0000313" key="2">
    <source>
        <dbReference type="EMBL" id="TCK75307.1"/>
    </source>
</evidence>
<evidence type="ECO:0000256" key="1">
    <source>
        <dbReference type="SAM" id="Phobius"/>
    </source>
</evidence>
<proteinExistence type="predicted"/>
<sequence>MSFILTTALERSANRSLPEPLSGAVTTALEHLRKGCFQRSLCLVVSATSVASGLEVGYEHYKGSYSNPVMYTPVALSAALAGAGLLGFFSGVAARTLLRWISVITLADGIIGFFFHIRGVARKPGGWKLPVTNIVMGPPIFAPLLFGTSAYLGLMASYLRREEDLHSVAGRVHNAISEFAPGKADWRTNLRYGRFQKHLSSVTVLWAFFSGFEALYSHYKANFRYKAQWSPVLLTPLVMAAGIGAVKSRRIANTALPAASALALADGAIGFYYHVRGITRRPGGVKKPLYNTLYGPPVFAPLLFAACGFLGLMASLLRREKK</sequence>
<keyword evidence="3" id="KW-1185">Reference proteome</keyword>
<keyword evidence="1" id="KW-0812">Transmembrane</keyword>
<dbReference type="AlphaFoldDB" id="A0A4R1LCG9"/>
<keyword evidence="1" id="KW-1133">Transmembrane helix</keyword>
<name>A0A4R1LCG9_9BACT</name>
<gene>
    <name evidence="2" type="ORF">C7378_0290</name>
</gene>
<comment type="caution">
    <text evidence="2">The sequence shown here is derived from an EMBL/GenBank/DDBJ whole genome shotgun (WGS) entry which is preliminary data.</text>
</comment>
<dbReference type="EMBL" id="SMGK01000001">
    <property type="protein sequence ID" value="TCK75307.1"/>
    <property type="molecule type" value="Genomic_DNA"/>
</dbReference>
<feature type="transmembrane region" description="Helical" evidence="1">
    <location>
        <begin position="199"/>
        <end position="216"/>
    </location>
</feature>
<feature type="transmembrane region" description="Helical" evidence="1">
    <location>
        <begin position="228"/>
        <end position="246"/>
    </location>
</feature>
<evidence type="ECO:0000313" key="3">
    <source>
        <dbReference type="Proteomes" id="UP000295210"/>
    </source>
</evidence>
<accession>A0A4R1LCG9</accession>
<reference evidence="2 3" key="1">
    <citation type="submission" date="2019-03" db="EMBL/GenBank/DDBJ databases">
        <title>Genomic Encyclopedia of Type Strains, Phase IV (KMG-IV): sequencing the most valuable type-strain genomes for metagenomic binning, comparative biology and taxonomic classification.</title>
        <authorList>
            <person name="Goeker M."/>
        </authorList>
    </citation>
    <scope>NUCLEOTIDE SEQUENCE [LARGE SCALE GENOMIC DNA]</scope>
    <source>
        <strain evidence="2 3">DSM 103428</strain>
    </source>
</reference>
<feature type="transmembrane region" description="Helical" evidence="1">
    <location>
        <begin position="255"/>
        <end position="274"/>
    </location>
</feature>
<feature type="transmembrane region" description="Helical" evidence="1">
    <location>
        <begin position="140"/>
        <end position="159"/>
    </location>
</feature>
<protein>
    <submittedName>
        <fullName evidence="2">Uncharacterized protein</fullName>
    </submittedName>
</protein>
<dbReference type="RefSeq" id="WP_243647981.1">
    <property type="nucleotide sequence ID" value="NZ_SMGK01000001.1"/>
</dbReference>
<organism evidence="2 3">
    <name type="scientific">Acidipila rosea</name>
    <dbReference type="NCBI Taxonomy" id="768535"/>
    <lineage>
        <taxon>Bacteria</taxon>
        <taxon>Pseudomonadati</taxon>
        <taxon>Acidobacteriota</taxon>
        <taxon>Terriglobia</taxon>
        <taxon>Terriglobales</taxon>
        <taxon>Acidobacteriaceae</taxon>
        <taxon>Acidipila</taxon>
    </lineage>
</organism>